<evidence type="ECO:0000313" key="6">
    <source>
        <dbReference type="Proteomes" id="UP000701801"/>
    </source>
</evidence>
<name>A0A9N9M3W8_9HELO</name>
<dbReference type="GO" id="GO:0005739">
    <property type="term" value="C:mitochondrion"/>
    <property type="evidence" value="ECO:0007669"/>
    <property type="project" value="UniProtKB-ARBA"/>
</dbReference>
<dbReference type="GO" id="GO:0032543">
    <property type="term" value="P:mitochondrial translation"/>
    <property type="evidence" value="ECO:0007669"/>
    <property type="project" value="UniProtKB-ARBA"/>
</dbReference>
<dbReference type="InterPro" id="IPR005139">
    <property type="entry name" value="PCRF"/>
</dbReference>
<dbReference type="InterPro" id="IPR000352">
    <property type="entry name" value="Pep_chain_release_fac_I"/>
</dbReference>
<comment type="caution">
    <text evidence="5">The sequence shown here is derived from an EMBL/GenBank/DDBJ whole genome shotgun (WGS) entry which is preliminary data.</text>
</comment>
<dbReference type="Pfam" id="PF03462">
    <property type="entry name" value="PCRF"/>
    <property type="match status" value="1"/>
</dbReference>
<dbReference type="PROSITE" id="PS00745">
    <property type="entry name" value="RF_PROK_I"/>
    <property type="match status" value="1"/>
</dbReference>
<evidence type="ECO:0000256" key="2">
    <source>
        <dbReference type="ARBA" id="ARBA00022481"/>
    </source>
</evidence>
<evidence type="ECO:0000313" key="5">
    <source>
        <dbReference type="EMBL" id="CAG8983726.1"/>
    </source>
</evidence>
<gene>
    <name evidence="5" type="ORF">HYALB_00006295</name>
</gene>
<proteinExistence type="inferred from homology"/>
<evidence type="ECO:0000256" key="3">
    <source>
        <dbReference type="ARBA" id="ARBA00022917"/>
    </source>
</evidence>
<accession>A0A9N9M3W8</accession>
<dbReference type="OrthoDB" id="2019491at2759"/>
<dbReference type="EMBL" id="CAJVRM010000734">
    <property type="protein sequence ID" value="CAG8983726.1"/>
    <property type="molecule type" value="Genomic_DNA"/>
</dbReference>
<dbReference type="PANTHER" id="PTHR43804">
    <property type="entry name" value="LD18447P"/>
    <property type="match status" value="1"/>
</dbReference>
<evidence type="ECO:0000259" key="4">
    <source>
        <dbReference type="PROSITE" id="PS00745"/>
    </source>
</evidence>
<sequence>MFGAPWVCRRCINTCLKPARRCMEVRMLRFASTANNGSFSPVLLARARNMAAEHDRLSLETAESFDAKINKRIGELKGVTYALKRWEESEAALEELHALLRDSTTDNELRELAAEDLASTRAQLDTLSQGLATSLTPKHPFEELPCLMEIRPGAGGGEAALFASDLLRMYQAVCSRRGFRVSLMKYERADGDSSNGTPPLAEAILEIETPGAYGEFRSEAGVHRVQRVPATESKGRTHTSAVSVLVLPSLPTNASDGQELWETDLNDPNSDYYVNVTDVRTDVMRARGAGGQHVNTTDSAIRLTHIPTGTVVSMQDSRSQHKNREKAWQLLRSKLAQAKREAREEEVTSIRRGVIGVAKMGRENKIRTYNYGQQRVTDHRSGISVHNLDDVMEGGFELDKVIDSVKVWMGEQEMQALLLEEEDEAVKSTKSKKSK</sequence>
<keyword evidence="6" id="KW-1185">Reference proteome</keyword>
<dbReference type="Gene3D" id="3.30.160.20">
    <property type="match status" value="1"/>
</dbReference>
<dbReference type="InterPro" id="IPR050057">
    <property type="entry name" value="Prokaryotic/Mito_RF"/>
</dbReference>
<dbReference type="Pfam" id="PF00472">
    <property type="entry name" value="RF-1"/>
    <property type="match status" value="1"/>
</dbReference>
<dbReference type="Proteomes" id="UP000701801">
    <property type="component" value="Unassembled WGS sequence"/>
</dbReference>
<dbReference type="Gene3D" id="3.30.70.1660">
    <property type="match status" value="1"/>
</dbReference>
<dbReference type="Gene3D" id="6.10.140.1950">
    <property type="match status" value="1"/>
</dbReference>
<reference evidence="5" key="1">
    <citation type="submission" date="2021-07" db="EMBL/GenBank/DDBJ databases">
        <authorList>
            <person name="Durling M."/>
        </authorList>
    </citation>
    <scope>NUCLEOTIDE SEQUENCE</scope>
</reference>
<dbReference type="PANTHER" id="PTHR43804:SF7">
    <property type="entry name" value="LD18447P"/>
    <property type="match status" value="1"/>
</dbReference>
<dbReference type="SMART" id="SM00937">
    <property type="entry name" value="PCRF"/>
    <property type="match status" value="1"/>
</dbReference>
<dbReference type="GO" id="GO:0003747">
    <property type="term" value="F:translation release factor activity"/>
    <property type="evidence" value="ECO:0007669"/>
    <property type="project" value="InterPro"/>
</dbReference>
<dbReference type="InterPro" id="IPR045853">
    <property type="entry name" value="Pep_chain_release_fac_I_sf"/>
</dbReference>
<dbReference type="AlphaFoldDB" id="A0A9N9M3W8"/>
<feature type="domain" description="Prokaryotic-type class I peptide chain release factors" evidence="4">
    <location>
        <begin position="285"/>
        <end position="301"/>
    </location>
</feature>
<protein>
    <recommendedName>
        <fullName evidence="4">Prokaryotic-type class I peptide chain release factors domain-containing protein</fullName>
    </recommendedName>
</protein>
<evidence type="ECO:0000256" key="1">
    <source>
        <dbReference type="ARBA" id="ARBA00010835"/>
    </source>
</evidence>
<dbReference type="SUPFAM" id="SSF75620">
    <property type="entry name" value="Release factor"/>
    <property type="match status" value="1"/>
</dbReference>
<organism evidence="5 6">
    <name type="scientific">Hymenoscyphus albidus</name>
    <dbReference type="NCBI Taxonomy" id="595503"/>
    <lineage>
        <taxon>Eukaryota</taxon>
        <taxon>Fungi</taxon>
        <taxon>Dikarya</taxon>
        <taxon>Ascomycota</taxon>
        <taxon>Pezizomycotina</taxon>
        <taxon>Leotiomycetes</taxon>
        <taxon>Helotiales</taxon>
        <taxon>Helotiaceae</taxon>
        <taxon>Hymenoscyphus</taxon>
    </lineage>
</organism>
<comment type="similarity">
    <text evidence="1">Belongs to the prokaryotic/mitochondrial release factor family.</text>
</comment>
<keyword evidence="2" id="KW-0488">Methylation</keyword>
<dbReference type="FunFam" id="3.30.160.20:FF:000070">
    <property type="entry name" value="Related to MRF1-peptide chain release factor, mitochondrial"/>
    <property type="match status" value="1"/>
</dbReference>
<keyword evidence="3" id="KW-0648">Protein biosynthesis</keyword>